<accession>A0A101LWI6</accession>
<evidence type="ECO:0000313" key="1">
    <source>
        <dbReference type="EMBL" id="KUM46630.1"/>
    </source>
</evidence>
<sequence length="84" mass="9205">MVPFIMVAGKNKHVSAELVSPYLLLVSPGARKAPAPNPTTSRKRKAPRHFNQYITLTGLRCSKGAIKPVIKLPTISISQRKAQQ</sequence>
<dbReference type="EMBL" id="LKAM01000010">
    <property type="protein sequence ID" value="KUM46630.1"/>
    <property type="molecule type" value="Genomic_DNA"/>
</dbReference>
<name>A0A101LWI6_PICGL</name>
<comment type="caution">
    <text evidence="1">The sequence shown here is derived from an EMBL/GenBank/DDBJ whole genome shotgun (WGS) entry which is preliminary data.</text>
</comment>
<dbReference type="AlphaFoldDB" id="A0A101LWI6"/>
<geneLocation type="mitochondrion" evidence="1"/>
<reference evidence="1" key="1">
    <citation type="journal article" date="2015" name="Genome Biol. Evol.">
        <title>Organellar Genomes of White Spruce (Picea glauca): Assembly and Annotation.</title>
        <authorList>
            <person name="Jackman S.D."/>
            <person name="Warren R.L."/>
            <person name="Gibb E.A."/>
            <person name="Vandervalk B.P."/>
            <person name="Mohamadi H."/>
            <person name="Chu J."/>
            <person name="Raymond A."/>
            <person name="Pleasance S."/>
            <person name="Coope R."/>
            <person name="Wildung M.R."/>
            <person name="Ritland C.E."/>
            <person name="Bousquet J."/>
            <person name="Jones S.J."/>
            <person name="Bohlmann J."/>
            <person name="Birol I."/>
        </authorList>
    </citation>
    <scope>NUCLEOTIDE SEQUENCE [LARGE SCALE GENOMIC DNA]</scope>
    <source>
        <tissue evidence="1">Flushing bud</tissue>
    </source>
</reference>
<keyword evidence="1" id="KW-0496">Mitochondrion</keyword>
<gene>
    <name evidence="1" type="ORF">ABT39_MTgene1310</name>
</gene>
<protein>
    <submittedName>
        <fullName evidence="1">Uncharacterized protein</fullName>
    </submittedName>
</protein>
<organism evidence="1">
    <name type="scientific">Picea glauca</name>
    <name type="common">White spruce</name>
    <name type="synonym">Pinus glauca</name>
    <dbReference type="NCBI Taxonomy" id="3330"/>
    <lineage>
        <taxon>Eukaryota</taxon>
        <taxon>Viridiplantae</taxon>
        <taxon>Streptophyta</taxon>
        <taxon>Embryophyta</taxon>
        <taxon>Tracheophyta</taxon>
        <taxon>Spermatophyta</taxon>
        <taxon>Pinopsida</taxon>
        <taxon>Pinidae</taxon>
        <taxon>Conifers I</taxon>
        <taxon>Pinales</taxon>
        <taxon>Pinaceae</taxon>
        <taxon>Picea</taxon>
    </lineage>
</organism>
<proteinExistence type="predicted"/>